<dbReference type="InterPro" id="IPR058652">
    <property type="entry name" value="VapC50_C"/>
</dbReference>
<dbReference type="InterPro" id="IPR002716">
    <property type="entry name" value="PIN_dom"/>
</dbReference>
<dbReference type="RefSeq" id="WP_121670835.1">
    <property type="nucleotide sequence ID" value="NZ_CP033019.1"/>
</dbReference>
<evidence type="ECO:0000259" key="1">
    <source>
        <dbReference type="Pfam" id="PF13470"/>
    </source>
</evidence>
<accession>A0A3G2EIC1</accession>
<dbReference type="Pfam" id="PF26343">
    <property type="entry name" value="VapC50_C"/>
    <property type="match status" value="1"/>
</dbReference>
<gene>
    <name evidence="3" type="ORF">D9M09_27645</name>
</gene>
<dbReference type="EMBL" id="CP033019">
    <property type="protein sequence ID" value="AYM79139.1"/>
    <property type="molecule type" value="Genomic_DNA"/>
</dbReference>
<organism evidence="3 4">
    <name type="scientific">Janthinobacterium agaricidamnosum</name>
    <dbReference type="NCBI Taxonomy" id="55508"/>
    <lineage>
        <taxon>Bacteria</taxon>
        <taxon>Pseudomonadati</taxon>
        <taxon>Pseudomonadota</taxon>
        <taxon>Betaproteobacteria</taxon>
        <taxon>Burkholderiales</taxon>
        <taxon>Oxalobacteraceae</taxon>
        <taxon>Janthinobacterium</taxon>
    </lineage>
</organism>
<feature type="domain" description="VapC50 C-terminal" evidence="2">
    <location>
        <begin position="133"/>
        <end position="186"/>
    </location>
</feature>
<sequence>MAGYYRYTAVLDACVLYPAPLRDLLLSLAADGIFSARWTARIQEEWQRNLLLKRPDLDPSALARTSALMDEAVEDGVIESYEYLIDALVLPDADDRHVLAAAIVGHADAIVTFNLKDFPDAIMRGHNIEVLHPDDFLVAQYELAPIRMLSVVKENRARLRKPPRSAAELIATYEAQGLPQLGKLLHSAIALP</sequence>
<name>A0A3G2EIC1_9BURK</name>
<dbReference type="Pfam" id="PF13470">
    <property type="entry name" value="PIN_3"/>
    <property type="match status" value="1"/>
</dbReference>
<dbReference type="Proteomes" id="UP000279594">
    <property type="component" value="Chromosome"/>
</dbReference>
<dbReference type="AlphaFoldDB" id="A0A3G2EIC1"/>
<evidence type="ECO:0000313" key="4">
    <source>
        <dbReference type="Proteomes" id="UP000279594"/>
    </source>
</evidence>
<reference evidence="3 4" key="1">
    <citation type="submission" date="2018-10" db="EMBL/GenBank/DDBJ databases">
        <title>Effects of UV and annual dynamics of microbial communities in freshwater RAS systems.</title>
        <authorList>
            <person name="Bekkelund A.K."/>
            <person name="Hansen B.R."/>
            <person name="Stokken H."/>
            <person name="Eriksen B.F."/>
            <person name="Kashulin N.A."/>
        </authorList>
    </citation>
    <scope>NUCLEOTIDE SEQUENCE [LARGE SCALE GENOMIC DNA]</scope>
    <source>
        <strain evidence="3 4">BHSEK</strain>
    </source>
</reference>
<evidence type="ECO:0000313" key="3">
    <source>
        <dbReference type="EMBL" id="AYM79139.1"/>
    </source>
</evidence>
<protein>
    <submittedName>
        <fullName evidence="3">PIN domain-containing protein</fullName>
    </submittedName>
</protein>
<evidence type="ECO:0000259" key="2">
    <source>
        <dbReference type="Pfam" id="PF26343"/>
    </source>
</evidence>
<keyword evidence="4" id="KW-1185">Reference proteome</keyword>
<feature type="domain" description="PIN" evidence="1">
    <location>
        <begin position="9"/>
        <end position="115"/>
    </location>
</feature>
<proteinExistence type="predicted"/>